<keyword evidence="1" id="KW-0732">Signal</keyword>
<reference evidence="2 3" key="1">
    <citation type="submission" date="2023-12" db="EMBL/GenBank/DDBJ databases">
        <title>Gut-associated functions are favored during microbiome assembly across C. elegans life.</title>
        <authorList>
            <person name="Zimmermann J."/>
        </authorList>
    </citation>
    <scope>NUCLEOTIDE SEQUENCE [LARGE SCALE GENOMIC DNA]</scope>
    <source>
        <strain evidence="2 3">JUb134</strain>
    </source>
</reference>
<comment type="caution">
    <text evidence="2">The sequence shown here is derived from an EMBL/GenBank/DDBJ whole genome shotgun (WGS) entry which is preliminary data.</text>
</comment>
<accession>A0ABU8Q3W9</accession>
<evidence type="ECO:0000313" key="3">
    <source>
        <dbReference type="Proteomes" id="UP001380365"/>
    </source>
</evidence>
<evidence type="ECO:0000256" key="1">
    <source>
        <dbReference type="SAM" id="SignalP"/>
    </source>
</evidence>
<keyword evidence="3" id="KW-1185">Reference proteome</keyword>
<protein>
    <submittedName>
        <fullName evidence="2">Uncharacterized protein</fullName>
    </submittedName>
</protein>
<feature type="signal peptide" evidence="1">
    <location>
        <begin position="1"/>
        <end position="20"/>
    </location>
</feature>
<gene>
    <name evidence="2" type="ORF">WH159_07760</name>
</gene>
<evidence type="ECO:0000313" key="2">
    <source>
        <dbReference type="EMBL" id="MEJ5094436.1"/>
    </source>
</evidence>
<organism evidence="2 3">
    <name type="scientific">Sphingomonas molluscorum</name>
    <dbReference type="NCBI Taxonomy" id="418184"/>
    <lineage>
        <taxon>Bacteria</taxon>
        <taxon>Pseudomonadati</taxon>
        <taxon>Pseudomonadota</taxon>
        <taxon>Alphaproteobacteria</taxon>
        <taxon>Sphingomonadales</taxon>
        <taxon>Sphingomonadaceae</taxon>
        <taxon>Sphingomonas</taxon>
    </lineage>
</organism>
<dbReference type="RefSeq" id="WP_132882679.1">
    <property type="nucleotide sequence ID" value="NZ_JBBGZA010000001.1"/>
</dbReference>
<sequence>MKLHPIAAGFFLIAGAPAAAQEASFCERLAPQLGMAPIEKGRQGQTTGEWRVNTLAGLKTVLFGGSTLVSFGMQPAGDSATVEDYARLQKACEQQKKNFLCRIEGPMILTVSTGKGKAEIEALPGERAEVEMKGTTILCRDPRAMKKA</sequence>
<dbReference type="Proteomes" id="UP001380365">
    <property type="component" value="Unassembled WGS sequence"/>
</dbReference>
<feature type="chain" id="PRO_5045569678" evidence="1">
    <location>
        <begin position="21"/>
        <end position="148"/>
    </location>
</feature>
<dbReference type="EMBL" id="JBBGZA010000001">
    <property type="protein sequence ID" value="MEJ5094436.1"/>
    <property type="molecule type" value="Genomic_DNA"/>
</dbReference>
<proteinExistence type="predicted"/>
<name>A0ABU8Q3W9_9SPHN</name>